<dbReference type="EMBL" id="ML208321">
    <property type="protein sequence ID" value="TFK69976.1"/>
    <property type="molecule type" value="Genomic_DNA"/>
</dbReference>
<dbReference type="Proteomes" id="UP000308600">
    <property type="component" value="Unassembled WGS sequence"/>
</dbReference>
<reference evidence="1 2" key="1">
    <citation type="journal article" date="2019" name="Nat. Ecol. Evol.">
        <title>Megaphylogeny resolves global patterns of mushroom evolution.</title>
        <authorList>
            <person name="Varga T."/>
            <person name="Krizsan K."/>
            <person name="Foldi C."/>
            <person name="Dima B."/>
            <person name="Sanchez-Garcia M."/>
            <person name="Sanchez-Ramirez S."/>
            <person name="Szollosi G.J."/>
            <person name="Szarkandi J.G."/>
            <person name="Papp V."/>
            <person name="Albert L."/>
            <person name="Andreopoulos W."/>
            <person name="Angelini C."/>
            <person name="Antonin V."/>
            <person name="Barry K.W."/>
            <person name="Bougher N.L."/>
            <person name="Buchanan P."/>
            <person name="Buyck B."/>
            <person name="Bense V."/>
            <person name="Catcheside P."/>
            <person name="Chovatia M."/>
            <person name="Cooper J."/>
            <person name="Damon W."/>
            <person name="Desjardin D."/>
            <person name="Finy P."/>
            <person name="Geml J."/>
            <person name="Haridas S."/>
            <person name="Hughes K."/>
            <person name="Justo A."/>
            <person name="Karasinski D."/>
            <person name="Kautmanova I."/>
            <person name="Kiss B."/>
            <person name="Kocsube S."/>
            <person name="Kotiranta H."/>
            <person name="LaButti K.M."/>
            <person name="Lechner B.E."/>
            <person name="Liimatainen K."/>
            <person name="Lipzen A."/>
            <person name="Lukacs Z."/>
            <person name="Mihaltcheva S."/>
            <person name="Morgado L.N."/>
            <person name="Niskanen T."/>
            <person name="Noordeloos M.E."/>
            <person name="Ohm R.A."/>
            <person name="Ortiz-Santana B."/>
            <person name="Ovrebo C."/>
            <person name="Racz N."/>
            <person name="Riley R."/>
            <person name="Savchenko A."/>
            <person name="Shiryaev A."/>
            <person name="Soop K."/>
            <person name="Spirin V."/>
            <person name="Szebenyi C."/>
            <person name="Tomsovsky M."/>
            <person name="Tulloss R.E."/>
            <person name="Uehling J."/>
            <person name="Grigoriev I.V."/>
            <person name="Vagvolgyi C."/>
            <person name="Papp T."/>
            <person name="Martin F.M."/>
            <person name="Miettinen O."/>
            <person name="Hibbett D.S."/>
            <person name="Nagy L.G."/>
        </authorList>
    </citation>
    <scope>NUCLEOTIDE SEQUENCE [LARGE SCALE GENOMIC DNA]</scope>
    <source>
        <strain evidence="1 2">NL-1719</strain>
    </source>
</reference>
<accession>A0ACD3AX98</accession>
<gene>
    <name evidence="1" type="ORF">BDN72DRAFT_878136</name>
</gene>
<protein>
    <submittedName>
        <fullName evidence="1">Di-copper centre-containing protein</fullName>
    </submittedName>
</protein>
<evidence type="ECO:0000313" key="1">
    <source>
        <dbReference type="EMBL" id="TFK69976.1"/>
    </source>
</evidence>
<proteinExistence type="predicted"/>
<organism evidence="1 2">
    <name type="scientific">Pluteus cervinus</name>
    <dbReference type="NCBI Taxonomy" id="181527"/>
    <lineage>
        <taxon>Eukaryota</taxon>
        <taxon>Fungi</taxon>
        <taxon>Dikarya</taxon>
        <taxon>Basidiomycota</taxon>
        <taxon>Agaricomycotina</taxon>
        <taxon>Agaricomycetes</taxon>
        <taxon>Agaricomycetidae</taxon>
        <taxon>Agaricales</taxon>
        <taxon>Pluteineae</taxon>
        <taxon>Pluteaceae</taxon>
        <taxon>Pluteus</taxon>
    </lineage>
</organism>
<sequence length="595" mass="67065">MASNLEQLDPTQPPIIDVPVRLNFDDLANDPKHRKERDLYLQALSALKQEGPTQLKGFYQIAGIHGLPYTDWDDTKKPGEGSPPQKKEQWEGYCTHGNVLFPTWHRPYVALYEKAILDHAEEIAKKFTDVDLQKEYLTAAAILRQPFYDWAAPGAKMPELLYDPKYARIEVRSPPLGQPELIDNPLFGFTYPKGVRDDTWILNGDPRFRVWNNTVRYPIKDSVPYNPDEPGQPKPFHEVIESHNKELGDLVYYLLHKIKDWRTMSNHTTAPDASLEGIHDLVHDLLGGNGHMSEPAVAGFDPIFWLHHANVDRLLAVWQALNANEWVVPGDSDEGTRTIPLGTTVTTDTNLTPFRVATGSDFWTSTQTRDFVKEFNYTYPESKSGTATADDIFVAVNELYNQNFKTELPQPAPEGFSAPLGLHLDKHYLDWAVKITLKLHEFPKSGYVHVFLAKTVPESGGWLLAPERVGDIGIFRNTSNLCENCNQHEEAGATISGIVLLTRALLERNLDINTPETVVEYLKENLAWRLALTDGTELPLARVPSLQVKITSEKVTRPAIPPRGPDVPDGDNRHRIPTRFPTRGVPTEHEGIGNH</sequence>
<evidence type="ECO:0000313" key="2">
    <source>
        <dbReference type="Proteomes" id="UP000308600"/>
    </source>
</evidence>
<keyword evidence="2" id="KW-1185">Reference proteome</keyword>
<name>A0ACD3AX98_9AGAR</name>